<dbReference type="SUPFAM" id="SSF101912">
    <property type="entry name" value="Sema domain"/>
    <property type="match status" value="1"/>
</dbReference>
<evidence type="ECO:0000313" key="3">
    <source>
        <dbReference type="Proteomes" id="UP000695022"/>
    </source>
</evidence>
<dbReference type="InterPro" id="IPR036352">
    <property type="entry name" value="Semap_dom_sf"/>
</dbReference>
<dbReference type="InterPro" id="IPR015943">
    <property type="entry name" value="WD40/YVTN_repeat-like_dom_sf"/>
</dbReference>
<evidence type="ECO:0000313" key="4">
    <source>
        <dbReference type="RefSeq" id="XP_014678457.1"/>
    </source>
</evidence>
<feature type="domain" description="Sema" evidence="2">
    <location>
        <begin position="1"/>
        <end position="371"/>
    </location>
</feature>
<dbReference type="InterPro" id="IPR031148">
    <property type="entry name" value="Plexin"/>
</dbReference>
<dbReference type="PANTHER" id="PTHR22625">
    <property type="entry name" value="PLEXIN"/>
    <property type="match status" value="1"/>
</dbReference>
<dbReference type="InterPro" id="IPR001627">
    <property type="entry name" value="Semap_dom"/>
</dbReference>
<dbReference type="PROSITE" id="PS51004">
    <property type="entry name" value="SEMA"/>
    <property type="match status" value="1"/>
</dbReference>
<reference evidence="4" key="1">
    <citation type="submission" date="2025-08" db="UniProtKB">
        <authorList>
            <consortium name="RefSeq"/>
        </authorList>
    </citation>
    <scope>IDENTIFICATION</scope>
</reference>
<dbReference type="RefSeq" id="XP_014678457.1">
    <property type="nucleotide sequence ID" value="XM_014822971.1"/>
</dbReference>
<dbReference type="Proteomes" id="UP000695022">
    <property type="component" value="Unplaced"/>
</dbReference>
<evidence type="ECO:0000259" key="2">
    <source>
        <dbReference type="PROSITE" id="PS51004"/>
    </source>
</evidence>
<name>A0ABM1F1Y6_PRICU</name>
<gene>
    <name evidence="4" type="primary">LOC106818250</name>
</gene>
<sequence>MFEYATGPASAAAADCAPDAIACDDRKGVPVDNVNKVLAIDGNASVLLACGSAGLGVCTAHHLPNVSHARAMDAAHVPNLVGGAGSVVAFFAPAAYPPYDGRDVLYAGATYDDRAEERLPATVSSRQLRYGDESIRLDYAVDKATTLSYIDMLGEYRASYEILYVYGFSNKNFSYFLTVQRVNLTSDIFESRLARVCQNDPTYFSYTEVPLECKRNGIDYQVAQAGFLGKAGVVLARDMPGVRAGDAILTIVFARSEQGSAVVAPQYGSAVCVFSLAEVEQKFYDAVQDCYLGAGAMLHWFVGSQSRCTRADVDIEEAMCGSGLNYAIEGRDLISANPDVVFANELVTAVATMVQRQTHGGVLDGHRRHYQ</sequence>
<comment type="caution">
    <text evidence="1">Lacks conserved residue(s) required for the propagation of feature annotation.</text>
</comment>
<dbReference type="Gene3D" id="2.130.10.10">
    <property type="entry name" value="YVTN repeat-like/Quinoprotein amine dehydrogenase"/>
    <property type="match status" value="1"/>
</dbReference>
<dbReference type="SMART" id="SM00630">
    <property type="entry name" value="Sema"/>
    <property type="match status" value="1"/>
</dbReference>
<feature type="non-terminal residue" evidence="4">
    <location>
        <position position="371"/>
    </location>
</feature>
<dbReference type="GeneID" id="106818250"/>
<protein>
    <submittedName>
        <fullName evidence="4">Plexin-A1-like</fullName>
    </submittedName>
</protein>
<keyword evidence="3" id="KW-1185">Reference proteome</keyword>
<evidence type="ECO:0000256" key="1">
    <source>
        <dbReference type="PROSITE-ProRule" id="PRU00352"/>
    </source>
</evidence>
<organism evidence="3 4">
    <name type="scientific">Priapulus caudatus</name>
    <name type="common">Priapulid worm</name>
    <dbReference type="NCBI Taxonomy" id="37621"/>
    <lineage>
        <taxon>Eukaryota</taxon>
        <taxon>Metazoa</taxon>
        <taxon>Ecdysozoa</taxon>
        <taxon>Scalidophora</taxon>
        <taxon>Priapulida</taxon>
        <taxon>Priapulimorpha</taxon>
        <taxon>Priapulimorphida</taxon>
        <taxon>Priapulidae</taxon>
        <taxon>Priapulus</taxon>
    </lineage>
</organism>
<dbReference type="PANTHER" id="PTHR22625:SF70">
    <property type="entry name" value="PLEXIN A, ISOFORM A"/>
    <property type="match status" value="1"/>
</dbReference>
<accession>A0ABM1F1Y6</accession>
<proteinExistence type="predicted"/>